<dbReference type="PROSITE" id="PS50104">
    <property type="entry name" value="TIR"/>
    <property type="match status" value="1"/>
</dbReference>
<dbReference type="Proteomes" id="UP000236630">
    <property type="component" value="Unassembled WGS sequence"/>
</dbReference>
<reference evidence="3 4" key="1">
    <citation type="journal article" date="2017" name="Front. Genet.">
        <title>Draft sequencing of the heterozygous diploid genome of Satsuma (Citrus unshiu Marc.) using a hybrid assembly approach.</title>
        <authorList>
            <person name="Shimizu T."/>
            <person name="Tanizawa Y."/>
            <person name="Mochizuki T."/>
            <person name="Nagasaki H."/>
            <person name="Yoshioka T."/>
            <person name="Toyoda A."/>
            <person name="Fujiyama A."/>
            <person name="Kaminuma E."/>
            <person name="Nakamura Y."/>
        </authorList>
    </citation>
    <scope>NUCLEOTIDE SEQUENCE [LARGE SCALE GENOMIC DNA]</scope>
    <source>
        <strain evidence="4">cv. Miyagawa wase</strain>
    </source>
</reference>
<dbReference type="SUPFAM" id="SSF52200">
    <property type="entry name" value="Toll/Interleukin receptor TIR domain"/>
    <property type="match status" value="1"/>
</dbReference>
<dbReference type="InterPro" id="IPR000157">
    <property type="entry name" value="TIR_dom"/>
</dbReference>
<dbReference type="AlphaFoldDB" id="A0A2H5QRF1"/>
<keyword evidence="4" id="KW-1185">Reference proteome</keyword>
<name>A0A2H5QRF1_CITUN</name>
<dbReference type="PANTHER" id="PTHR32009">
    <property type="entry name" value="TMV RESISTANCE PROTEIN N-LIKE"/>
    <property type="match status" value="1"/>
</dbReference>
<dbReference type="Gene3D" id="3.40.50.10140">
    <property type="entry name" value="Toll/interleukin-1 receptor homology (TIR) domain"/>
    <property type="match status" value="1"/>
</dbReference>
<evidence type="ECO:0000256" key="1">
    <source>
        <dbReference type="ARBA" id="ARBA00023027"/>
    </source>
</evidence>
<protein>
    <recommendedName>
        <fullName evidence="2">TIR domain-containing protein</fullName>
    </recommendedName>
</protein>
<dbReference type="SMART" id="SM00255">
    <property type="entry name" value="TIR"/>
    <property type="match status" value="1"/>
</dbReference>
<keyword evidence="1" id="KW-0520">NAD</keyword>
<feature type="domain" description="TIR" evidence="2">
    <location>
        <begin position="1"/>
        <end position="119"/>
    </location>
</feature>
<sequence>MSLSVLEERTPETTLLAIYIQISLDKNIRTFIDDQLNRGDEILQSLVNAIEASAISVIIFSESYASSRWCLDELVKSSNARKNVRNQTGSFGDSFSKLEERSKENSEKLQTWRNALKEAASLSGFPSQNIGEDNFNGFWKYNCVPEAVRFFFDNFDRFPPLECECCGVKKCGIHLLYIPDSTDSMEVPSSCFNSYEED</sequence>
<comment type="caution">
    <text evidence="3">The sequence shown here is derived from an EMBL/GenBank/DDBJ whole genome shotgun (WGS) entry which is preliminary data.</text>
</comment>
<organism evidence="3 4">
    <name type="scientific">Citrus unshiu</name>
    <name type="common">Satsuma mandarin</name>
    <name type="synonym">Citrus nobilis var. unshiu</name>
    <dbReference type="NCBI Taxonomy" id="55188"/>
    <lineage>
        <taxon>Eukaryota</taxon>
        <taxon>Viridiplantae</taxon>
        <taxon>Streptophyta</taxon>
        <taxon>Embryophyta</taxon>
        <taxon>Tracheophyta</taxon>
        <taxon>Spermatophyta</taxon>
        <taxon>Magnoliopsida</taxon>
        <taxon>eudicotyledons</taxon>
        <taxon>Gunneridae</taxon>
        <taxon>Pentapetalae</taxon>
        <taxon>rosids</taxon>
        <taxon>malvids</taxon>
        <taxon>Sapindales</taxon>
        <taxon>Rutaceae</taxon>
        <taxon>Aurantioideae</taxon>
        <taxon>Citrus</taxon>
    </lineage>
</organism>
<dbReference type="PANTHER" id="PTHR32009:SF155">
    <property type="entry name" value="DISEASE RESISTANCE PROTEIN (TIR-NBS-LRR CLASS)"/>
    <property type="match status" value="1"/>
</dbReference>
<dbReference type="Pfam" id="PF01582">
    <property type="entry name" value="TIR"/>
    <property type="match status" value="1"/>
</dbReference>
<dbReference type="GO" id="GO:0007165">
    <property type="term" value="P:signal transduction"/>
    <property type="evidence" value="ECO:0007669"/>
    <property type="project" value="InterPro"/>
</dbReference>
<accession>A0A2H5QRF1</accession>
<evidence type="ECO:0000259" key="2">
    <source>
        <dbReference type="PROSITE" id="PS50104"/>
    </source>
</evidence>
<dbReference type="EMBL" id="BDQV01000630">
    <property type="protein sequence ID" value="GAY66865.1"/>
    <property type="molecule type" value="Genomic_DNA"/>
</dbReference>
<evidence type="ECO:0000313" key="4">
    <source>
        <dbReference type="Proteomes" id="UP000236630"/>
    </source>
</evidence>
<dbReference type="InterPro" id="IPR035897">
    <property type="entry name" value="Toll_tir_struct_dom_sf"/>
</dbReference>
<evidence type="ECO:0000313" key="3">
    <source>
        <dbReference type="EMBL" id="GAY66865.1"/>
    </source>
</evidence>
<proteinExistence type="predicted"/>
<gene>
    <name evidence="3" type="ORF">CUMW_252240</name>
</gene>